<dbReference type="GO" id="GO:0006979">
    <property type="term" value="P:response to oxidative stress"/>
    <property type="evidence" value="ECO:0007669"/>
    <property type="project" value="UniProtKB-ARBA"/>
</dbReference>
<dbReference type="SUPFAM" id="SSF57716">
    <property type="entry name" value="Glucocorticoid receptor-like (DNA-binding domain)"/>
    <property type="match status" value="1"/>
</dbReference>
<comment type="catalytic activity">
    <reaction evidence="15">
        <text>2'-deoxyribonucleotide-(2'-deoxyribose 5'-phosphate)-2'-deoxyribonucleotide-DNA = a 3'-end 2'-deoxyribonucleotide-(2,3-dehydro-2,3-deoxyribose 5'-phosphate)-DNA + a 5'-end 5'-phospho-2'-deoxyribonucleoside-DNA + H(+)</text>
        <dbReference type="Rhea" id="RHEA:66592"/>
        <dbReference type="Rhea" id="RHEA-COMP:13180"/>
        <dbReference type="Rhea" id="RHEA-COMP:16897"/>
        <dbReference type="Rhea" id="RHEA-COMP:17067"/>
        <dbReference type="ChEBI" id="CHEBI:15378"/>
        <dbReference type="ChEBI" id="CHEBI:136412"/>
        <dbReference type="ChEBI" id="CHEBI:157695"/>
        <dbReference type="ChEBI" id="CHEBI:167181"/>
        <dbReference type="EC" id="4.2.99.18"/>
    </reaction>
</comment>
<evidence type="ECO:0000256" key="7">
    <source>
        <dbReference type="ARBA" id="ARBA00022771"/>
    </source>
</evidence>
<dbReference type="Pfam" id="PF06831">
    <property type="entry name" value="H2TH"/>
    <property type="match status" value="1"/>
</dbReference>
<dbReference type="GO" id="GO:0006284">
    <property type="term" value="P:base-excision repair"/>
    <property type="evidence" value="ECO:0007669"/>
    <property type="project" value="InterPro"/>
</dbReference>
<dbReference type="SUPFAM" id="SSF81624">
    <property type="entry name" value="N-terminal domain of MutM-like DNA repair proteins"/>
    <property type="match status" value="1"/>
</dbReference>
<name>A0A022KVD2_9MICO</name>
<dbReference type="GO" id="GO:0003690">
    <property type="term" value="F:double-stranded DNA binding"/>
    <property type="evidence" value="ECO:0007669"/>
    <property type="project" value="UniProtKB-ARBA"/>
</dbReference>
<comment type="similarity">
    <text evidence="3">Belongs to the FPG family.</text>
</comment>
<dbReference type="InterPro" id="IPR015886">
    <property type="entry name" value="H2TH_FPG"/>
</dbReference>
<keyword evidence="5" id="KW-0479">Metal-binding</keyword>
<dbReference type="InterPro" id="IPR010663">
    <property type="entry name" value="Znf_FPG/IleRS"/>
</dbReference>
<evidence type="ECO:0000256" key="15">
    <source>
        <dbReference type="ARBA" id="ARBA00044632"/>
    </source>
</evidence>
<dbReference type="InterPro" id="IPR020629">
    <property type="entry name" value="FPG_Glyclase"/>
</dbReference>
<dbReference type="RefSeq" id="WP_017824115.1">
    <property type="nucleotide sequence ID" value="NZ_AORC01000021.1"/>
</dbReference>
<dbReference type="EMBL" id="AORC01000021">
    <property type="protein sequence ID" value="EYT47890.1"/>
    <property type="molecule type" value="Genomic_DNA"/>
</dbReference>
<evidence type="ECO:0000256" key="14">
    <source>
        <dbReference type="ARBA" id="ARBA00023295"/>
    </source>
</evidence>
<organism evidence="20 21">
    <name type="scientific">Brachybacterium muris UCD-AY4</name>
    <dbReference type="NCBI Taxonomy" id="1249481"/>
    <lineage>
        <taxon>Bacteria</taxon>
        <taxon>Bacillati</taxon>
        <taxon>Actinomycetota</taxon>
        <taxon>Actinomycetes</taxon>
        <taxon>Micrococcales</taxon>
        <taxon>Dermabacteraceae</taxon>
        <taxon>Brachybacterium</taxon>
    </lineage>
</organism>
<dbReference type="PANTHER" id="PTHR22993:SF9">
    <property type="entry name" value="FORMAMIDOPYRIMIDINE-DNA GLYCOSYLASE"/>
    <property type="match status" value="1"/>
</dbReference>
<comment type="caution">
    <text evidence="20">The sequence shown here is derived from an EMBL/GenBank/DDBJ whole genome shotgun (WGS) entry which is preliminary data.</text>
</comment>
<evidence type="ECO:0000256" key="4">
    <source>
        <dbReference type="ARBA" id="ARBA00011245"/>
    </source>
</evidence>
<evidence type="ECO:0000313" key="20">
    <source>
        <dbReference type="EMBL" id="EYT47890.1"/>
    </source>
</evidence>
<dbReference type="FunFam" id="1.10.8.50:FF:000003">
    <property type="entry name" value="Formamidopyrimidine-DNA glycosylase"/>
    <property type="match status" value="1"/>
</dbReference>
<keyword evidence="14" id="KW-0326">Glycosidase</keyword>
<evidence type="ECO:0000259" key="19">
    <source>
        <dbReference type="PROSITE" id="PS51068"/>
    </source>
</evidence>
<comment type="subunit">
    <text evidence="4">Monomer.</text>
</comment>
<dbReference type="InterPro" id="IPR035937">
    <property type="entry name" value="FPG_N"/>
</dbReference>
<feature type="domain" description="FPG-type" evidence="18">
    <location>
        <begin position="275"/>
        <end position="309"/>
    </location>
</feature>
<feature type="region of interest" description="Disordered" evidence="17">
    <location>
        <begin position="298"/>
        <end position="328"/>
    </location>
</feature>
<evidence type="ECO:0000313" key="21">
    <source>
        <dbReference type="Proteomes" id="UP000019754"/>
    </source>
</evidence>
<dbReference type="Proteomes" id="UP000019754">
    <property type="component" value="Unassembled WGS sequence"/>
</dbReference>
<proteinExistence type="inferred from homology"/>
<dbReference type="OrthoDB" id="9800855at2"/>
<dbReference type="HOGENOM" id="CLU_038423_1_2_11"/>
<evidence type="ECO:0000256" key="5">
    <source>
        <dbReference type="ARBA" id="ARBA00022723"/>
    </source>
</evidence>
<dbReference type="Pfam" id="PF06827">
    <property type="entry name" value="zf-FPG_IleRS"/>
    <property type="match status" value="1"/>
</dbReference>
<dbReference type="AlphaFoldDB" id="A0A022KVD2"/>
<evidence type="ECO:0000256" key="2">
    <source>
        <dbReference type="ARBA" id="ARBA00001947"/>
    </source>
</evidence>
<dbReference type="NCBIfam" id="TIGR00577">
    <property type="entry name" value="fpg"/>
    <property type="match status" value="1"/>
</dbReference>
<evidence type="ECO:0000259" key="18">
    <source>
        <dbReference type="PROSITE" id="PS51066"/>
    </source>
</evidence>
<keyword evidence="8" id="KW-0378">Hydrolase</keyword>
<evidence type="ECO:0000256" key="12">
    <source>
        <dbReference type="ARBA" id="ARBA00023239"/>
    </source>
</evidence>
<keyword evidence="9" id="KW-0862">Zinc</keyword>
<feature type="domain" description="Formamidopyrimidine-DNA glycosylase catalytic" evidence="19">
    <location>
        <begin position="2"/>
        <end position="136"/>
    </location>
</feature>
<evidence type="ECO:0000256" key="13">
    <source>
        <dbReference type="ARBA" id="ARBA00023268"/>
    </source>
</evidence>
<evidence type="ECO:0000256" key="8">
    <source>
        <dbReference type="ARBA" id="ARBA00022801"/>
    </source>
</evidence>
<dbReference type="NCBIfam" id="NF002211">
    <property type="entry name" value="PRK01103.1"/>
    <property type="match status" value="1"/>
</dbReference>
<gene>
    <name evidence="20" type="ORF">D641_0113930</name>
</gene>
<evidence type="ECO:0000256" key="9">
    <source>
        <dbReference type="ARBA" id="ARBA00022833"/>
    </source>
</evidence>
<evidence type="ECO:0000256" key="17">
    <source>
        <dbReference type="SAM" id="MobiDB-lite"/>
    </source>
</evidence>
<comment type="catalytic activity">
    <reaction evidence="1">
        <text>Hydrolysis of DNA containing ring-opened 7-methylguanine residues, releasing 2,6-diamino-4-hydroxy-5-(N-methyl)formamidopyrimidine.</text>
        <dbReference type="EC" id="3.2.2.23"/>
    </reaction>
</comment>
<protein>
    <submittedName>
        <fullName evidence="20">Formamidopyrimidine-DNA glycosylase</fullName>
    </submittedName>
</protein>
<dbReference type="CDD" id="cd08966">
    <property type="entry name" value="EcFpg-like_N"/>
    <property type="match status" value="1"/>
</dbReference>
<keyword evidence="21" id="KW-1185">Reference proteome</keyword>
<keyword evidence="11" id="KW-0234">DNA repair</keyword>
<evidence type="ECO:0000256" key="6">
    <source>
        <dbReference type="ARBA" id="ARBA00022763"/>
    </source>
</evidence>
<comment type="cofactor">
    <cofactor evidence="2">
        <name>Zn(2+)</name>
        <dbReference type="ChEBI" id="CHEBI:29105"/>
    </cofactor>
</comment>
<evidence type="ECO:0000256" key="16">
    <source>
        <dbReference type="PROSITE-ProRule" id="PRU00391"/>
    </source>
</evidence>
<evidence type="ECO:0000256" key="10">
    <source>
        <dbReference type="ARBA" id="ARBA00023125"/>
    </source>
</evidence>
<sequence length="328" mass="35587">MPELPEVEVVRRGLLPHTIGRTVQRVEVLDARILRRQVGGPDRLREAVEGNRLSDLVRRGKFLWWRLDESGSDVGQALVTHLGMSGQWRVRQNSTATVLPPADSEGPAPDPLRHRRVSLHLDSGSAIDLIDQRIFGGLWTSPLIEASDGEIAGAGSPDHLLPADAAGIARDLLDPAADLPAIARSIRARHSAIKTLLLSQDLVSGIGNIYADEALWAARTRFDTPGSALTQRRALAILRAAQDVMGRALEHGGTSFDALYVNVDGRSGYFARSLHAYGRAGEPCTRCGKLIRRTVHQGRSSHHCPGCQRPPTAVGRPSATARSRKDPQ</sequence>
<dbReference type="Gene3D" id="1.10.8.50">
    <property type="match status" value="1"/>
</dbReference>
<dbReference type="SMART" id="SM00898">
    <property type="entry name" value="Fapy_DNA_glyco"/>
    <property type="match status" value="1"/>
</dbReference>
<dbReference type="PANTHER" id="PTHR22993">
    <property type="entry name" value="FORMAMIDOPYRIMIDINE-DNA GLYCOSYLASE"/>
    <property type="match status" value="1"/>
</dbReference>
<dbReference type="InterPro" id="IPR000214">
    <property type="entry name" value="Znf_DNA_glyclase/AP_lyase"/>
</dbReference>
<dbReference type="SUPFAM" id="SSF46946">
    <property type="entry name" value="S13-like H2TH domain"/>
    <property type="match status" value="1"/>
</dbReference>
<dbReference type="InterPro" id="IPR010979">
    <property type="entry name" value="Ribosomal_uS13-like_H2TH"/>
</dbReference>
<dbReference type="PROSITE" id="PS51068">
    <property type="entry name" value="FPG_CAT"/>
    <property type="match status" value="1"/>
</dbReference>
<dbReference type="STRING" id="1249481.D641_0113930"/>
<keyword evidence="6" id="KW-0227">DNA damage</keyword>
<dbReference type="GO" id="GO:0003684">
    <property type="term" value="F:damaged DNA binding"/>
    <property type="evidence" value="ECO:0007669"/>
    <property type="project" value="InterPro"/>
</dbReference>
<keyword evidence="13" id="KW-0511">Multifunctional enzyme</keyword>
<keyword evidence="7 16" id="KW-0863">Zinc-finger</keyword>
<dbReference type="Pfam" id="PF01149">
    <property type="entry name" value="Fapy_DNA_glyco"/>
    <property type="match status" value="1"/>
</dbReference>
<keyword evidence="10" id="KW-0238">DNA-binding</keyword>
<dbReference type="GO" id="GO:0140078">
    <property type="term" value="F:class I DNA-(apurinic or apyrimidinic site) endonuclease activity"/>
    <property type="evidence" value="ECO:0007669"/>
    <property type="project" value="UniProtKB-EC"/>
</dbReference>
<dbReference type="SMART" id="SM01232">
    <property type="entry name" value="H2TH"/>
    <property type="match status" value="1"/>
</dbReference>
<dbReference type="GO" id="GO:0034039">
    <property type="term" value="F:8-oxo-7,8-dihydroguanine DNA N-glycosylase activity"/>
    <property type="evidence" value="ECO:0007669"/>
    <property type="project" value="TreeGrafter"/>
</dbReference>
<accession>A0A022KVD2</accession>
<keyword evidence="12" id="KW-0456">Lyase</keyword>
<evidence type="ECO:0000256" key="11">
    <source>
        <dbReference type="ARBA" id="ARBA00023204"/>
    </source>
</evidence>
<dbReference type="PROSITE" id="PS51066">
    <property type="entry name" value="ZF_FPG_2"/>
    <property type="match status" value="1"/>
</dbReference>
<dbReference type="Gene3D" id="3.20.190.10">
    <property type="entry name" value="MutM-like, N-terminal"/>
    <property type="match status" value="1"/>
</dbReference>
<reference evidence="20 21" key="1">
    <citation type="journal article" date="2013" name="Genome Announc.">
        <title>Draft genome sequence of an Actinobacterium, Brachybacterium muris strain UCD-AY4.</title>
        <authorList>
            <person name="Lo J.R."/>
            <person name="Lang J.M."/>
            <person name="Darling A.E."/>
            <person name="Eisen J.A."/>
            <person name="Coil D.A."/>
        </authorList>
    </citation>
    <scope>NUCLEOTIDE SEQUENCE [LARGE SCALE GENOMIC DNA]</scope>
    <source>
        <strain evidence="20 21">UCD-AY4</strain>
    </source>
</reference>
<evidence type="ECO:0000256" key="1">
    <source>
        <dbReference type="ARBA" id="ARBA00001668"/>
    </source>
</evidence>
<evidence type="ECO:0000256" key="3">
    <source>
        <dbReference type="ARBA" id="ARBA00009409"/>
    </source>
</evidence>
<dbReference type="InterPro" id="IPR012319">
    <property type="entry name" value="FPG_cat"/>
</dbReference>
<dbReference type="GO" id="GO:0008270">
    <property type="term" value="F:zinc ion binding"/>
    <property type="evidence" value="ECO:0007669"/>
    <property type="project" value="UniProtKB-KW"/>
</dbReference>